<dbReference type="GO" id="GO:0004565">
    <property type="term" value="F:beta-galactosidase activity"/>
    <property type="evidence" value="ECO:0007669"/>
    <property type="project" value="InterPro"/>
</dbReference>
<proteinExistence type="predicted"/>
<dbReference type="GO" id="GO:0005975">
    <property type="term" value="P:carbohydrate metabolic process"/>
    <property type="evidence" value="ECO:0007669"/>
    <property type="project" value="InterPro"/>
</dbReference>
<keyword evidence="3" id="KW-1185">Reference proteome</keyword>
<evidence type="ECO:0000313" key="2">
    <source>
        <dbReference type="EMBL" id="ROR81718.1"/>
    </source>
</evidence>
<dbReference type="SUPFAM" id="SSF52317">
    <property type="entry name" value="Class I glutamine amidotransferase-like"/>
    <property type="match status" value="1"/>
</dbReference>
<dbReference type="EMBL" id="RKHL01000001">
    <property type="protein sequence ID" value="ROR81718.1"/>
    <property type="molecule type" value="Genomic_DNA"/>
</dbReference>
<dbReference type="Pfam" id="PF08532">
    <property type="entry name" value="Glyco_hydro_42M"/>
    <property type="match status" value="1"/>
</dbReference>
<dbReference type="Proteomes" id="UP000266915">
    <property type="component" value="Unassembled WGS sequence"/>
</dbReference>
<feature type="domain" description="Beta-galactosidase trimerisation" evidence="1">
    <location>
        <begin position="386"/>
        <end position="456"/>
    </location>
</feature>
<dbReference type="InterPro" id="IPR013738">
    <property type="entry name" value="Beta_galactosidase_Trimer"/>
</dbReference>
<dbReference type="InterPro" id="IPR028212">
    <property type="entry name" value="GHL6"/>
</dbReference>
<gene>
    <name evidence="2" type="ORF">EDD42_1789</name>
</gene>
<dbReference type="AlphaFoldDB" id="A0A3N2C2I2"/>
<dbReference type="SUPFAM" id="SSF51445">
    <property type="entry name" value="(Trans)glycosidases"/>
    <property type="match status" value="1"/>
</dbReference>
<dbReference type="RefSeq" id="WP_085510787.1">
    <property type="nucleotide sequence ID" value="NZ_FXAP01000001.1"/>
</dbReference>
<comment type="caution">
    <text evidence="2">The sequence shown here is derived from an EMBL/GenBank/DDBJ whole genome shotgun (WGS) entry which is preliminary data.</text>
</comment>
<dbReference type="InterPro" id="IPR029062">
    <property type="entry name" value="Class_I_gatase-like"/>
</dbReference>
<evidence type="ECO:0000259" key="1">
    <source>
        <dbReference type="Pfam" id="PF08532"/>
    </source>
</evidence>
<accession>A0A3N2C2I2</accession>
<name>A0A3N2C2I2_9MICO</name>
<dbReference type="CDD" id="cd03143">
    <property type="entry name" value="A4_beta-galactosidase_middle_domain"/>
    <property type="match status" value="1"/>
</dbReference>
<dbReference type="Gene3D" id="3.40.50.880">
    <property type="match status" value="1"/>
</dbReference>
<protein>
    <submittedName>
        <fullName evidence="2">Beta-galactosidase-like protein</fullName>
    </submittedName>
</protein>
<sequence length="691" mass="74139">MTLTEPRAAVATADVRPGWWHEPFDMFQTNLREIDALLDVETVLDAIQEHGAGVWLLNVGGILSHFPSTLTFQSRNPLLDERPGGDLVGDAVDAAHRRGVRLLARMDFSKVASRVADEHPEWCFRSPSGERQVYEGLVSVCPSTGYYQDRSLDIIDEILDAYPVDGFFFNWFGFNEVDYGGRVHGVCHCDACAEAFVRETGIERLPSFAGDPGYLEWKRFAAGTIDRLTSRIRGHIAERAPHAGLILGRSADILFHEANNALGRPLWPHATSESVSAFRVAQPGKPVLVNAVAFVDMPYRLASEQPEMFAQYLLQAVSRGANPSTYIMGPAGLIDYACLAPAAVVTRFHRDHAEVYAGLSPAAEVGVVRPNPLAASAEVQQASVAEFRGLFSALLERHVAVDVVPVESLAVVDLGRFRVLVLPDLIGPTPEEDAALEAFVRAGGRVVATGRSGIRSDGSVVSWLPGAQQRSLEDDAEALKSSYVLLGGGPSVEGSDLVPVRGRLHTLAWRSDAELRHPVVPRAPYGPPEKAHGHEVGPASACGVLPLGSGSATQVPWTVGAAYRELGLTVIRDLIADLVIDAVGEDGTVQVETSEHVEVSVGRSRAGLVVHLLNHSGQRRNSFGPTVPIRGTRLRFPGRAADAVGTRVHHVTAGDADATVSTVGDDLLVEIVEVVDGAVVVIPDGGERDDA</sequence>
<dbReference type="Gene3D" id="3.20.20.80">
    <property type="entry name" value="Glycosidases"/>
    <property type="match status" value="1"/>
</dbReference>
<organism evidence="2 3">
    <name type="scientific">Plantibacter flavus</name>
    <dbReference type="NCBI Taxonomy" id="150123"/>
    <lineage>
        <taxon>Bacteria</taxon>
        <taxon>Bacillati</taxon>
        <taxon>Actinomycetota</taxon>
        <taxon>Actinomycetes</taxon>
        <taxon>Micrococcales</taxon>
        <taxon>Microbacteriaceae</taxon>
        <taxon>Plantibacter</taxon>
    </lineage>
</organism>
<dbReference type="Pfam" id="PF14871">
    <property type="entry name" value="GHL6"/>
    <property type="match status" value="1"/>
</dbReference>
<dbReference type="InterPro" id="IPR017853">
    <property type="entry name" value="GH"/>
</dbReference>
<evidence type="ECO:0000313" key="3">
    <source>
        <dbReference type="Proteomes" id="UP000266915"/>
    </source>
</evidence>
<reference evidence="2 3" key="1">
    <citation type="submission" date="2018-11" db="EMBL/GenBank/DDBJ databases">
        <title>Sequencing the genomes of 1000 actinobacteria strains.</title>
        <authorList>
            <person name="Klenk H.-P."/>
        </authorList>
    </citation>
    <scope>NUCLEOTIDE SEQUENCE [LARGE SCALE GENOMIC DNA]</scope>
    <source>
        <strain evidence="2 3">DSM 14012</strain>
    </source>
</reference>